<dbReference type="AlphaFoldDB" id="A0A9J6GSJ4"/>
<dbReference type="SUPFAM" id="SSF81296">
    <property type="entry name" value="E set domains"/>
    <property type="match status" value="1"/>
</dbReference>
<evidence type="ECO:0000259" key="1">
    <source>
        <dbReference type="Pfam" id="PF02221"/>
    </source>
</evidence>
<dbReference type="EMBL" id="JABSTR010000008">
    <property type="protein sequence ID" value="KAH9377236.1"/>
    <property type="molecule type" value="Genomic_DNA"/>
</dbReference>
<dbReference type="Proteomes" id="UP000821853">
    <property type="component" value="Unassembled WGS sequence"/>
</dbReference>
<protein>
    <recommendedName>
        <fullName evidence="1">MD-2-related lipid-recognition domain-containing protein</fullName>
    </recommendedName>
</protein>
<feature type="domain" description="MD-2-related lipid-recognition" evidence="1">
    <location>
        <begin position="18"/>
        <end position="76"/>
    </location>
</feature>
<keyword evidence="3" id="KW-1185">Reference proteome</keyword>
<comment type="caution">
    <text evidence="2">The sequence shown here is derived from an EMBL/GenBank/DDBJ whole genome shotgun (WGS) entry which is preliminary data.</text>
</comment>
<proteinExistence type="predicted"/>
<gene>
    <name evidence="2" type="ORF">HPB48_006959</name>
</gene>
<reference evidence="2 3" key="1">
    <citation type="journal article" date="2020" name="Cell">
        <title>Large-Scale Comparative Analyses of Tick Genomes Elucidate Their Genetic Diversity and Vector Capacities.</title>
        <authorList>
            <consortium name="Tick Genome and Microbiome Consortium (TIGMIC)"/>
            <person name="Jia N."/>
            <person name="Wang J."/>
            <person name="Shi W."/>
            <person name="Du L."/>
            <person name="Sun Y."/>
            <person name="Zhan W."/>
            <person name="Jiang J.F."/>
            <person name="Wang Q."/>
            <person name="Zhang B."/>
            <person name="Ji P."/>
            <person name="Bell-Sakyi L."/>
            <person name="Cui X.M."/>
            <person name="Yuan T.T."/>
            <person name="Jiang B.G."/>
            <person name="Yang W.F."/>
            <person name="Lam T.T."/>
            <person name="Chang Q.C."/>
            <person name="Ding S.J."/>
            <person name="Wang X.J."/>
            <person name="Zhu J.G."/>
            <person name="Ruan X.D."/>
            <person name="Zhao L."/>
            <person name="Wei J.T."/>
            <person name="Ye R.Z."/>
            <person name="Que T.C."/>
            <person name="Du C.H."/>
            <person name="Zhou Y.H."/>
            <person name="Cheng J.X."/>
            <person name="Dai P.F."/>
            <person name="Guo W.B."/>
            <person name="Han X.H."/>
            <person name="Huang E.J."/>
            <person name="Li L.F."/>
            <person name="Wei W."/>
            <person name="Gao Y.C."/>
            <person name="Liu J.Z."/>
            <person name="Shao H.Z."/>
            <person name="Wang X."/>
            <person name="Wang C.C."/>
            <person name="Yang T.C."/>
            <person name="Huo Q.B."/>
            <person name="Li W."/>
            <person name="Chen H.Y."/>
            <person name="Chen S.E."/>
            <person name="Zhou L.G."/>
            <person name="Ni X.B."/>
            <person name="Tian J.H."/>
            <person name="Sheng Y."/>
            <person name="Liu T."/>
            <person name="Pan Y.S."/>
            <person name="Xia L.Y."/>
            <person name="Li J."/>
            <person name="Zhao F."/>
            <person name="Cao W.C."/>
        </authorList>
    </citation>
    <scope>NUCLEOTIDE SEQUENCE [LARGE SCALE GENOMIC DNA]</scope>
    <source>
        <strain evidence="2">HaeL-2018</strain>
    </source>
</reference>
<dbReference type="VEuPathDB" id="VectorBase:HLOH_048175"/>
<accession>A0A9J6GSJ4</accession>
<dbReference type="OrthoDB" id="6489064at2759"/>
<dbReference type="Gene3D" id="2.60.40.770">
    <property type="match status" value="1"/>
</dbReference>
<dbReference type="Pfam" id="PF02221">
    <property type="entry name" value="E1_DerP2_DerF2"/>
    <property type="match status" value="1"/>
</dbReference>
<dbReference type="InterPro" id="IPR003172">
    <property type="entry name" value="ML_dom"/>
</dbReference>
<evidence type="ECO:0000313" key="2">
    <source>
        <dbReference type="EMBL" id="KAH9377236.1"/>
    </source>
</evidence>
<sequence>MAAILVSRLPCALSSADQDSKKATLNAKVWALMFWMKVPGLKSDLCSYMVKCPIKKGQEYNGTLIMPIPRAAFPVSMVAGQSRVFTVVWPDHRSVSTEFTCPRGRMSENAYAYSLS</sequence>
<name>A0A9J6GSJ4_HAELO</name>
<organism evidence="2 3">
    <name type="scientific">Haemaphysalis longicornis</name>
    <name type="common">Bush tick</name>
    <dbReference type="NCBI Taxonomy" id="44386"/>
    <lineage>
        <taxon>Eukaryota</taxon>
        <taxon>Metazoa</taxon>
        <taxon>Ecdysozoa</taxon>
        <taxon>Arthropoda</taxon>
        <taxon>Chelicerata</taxon>
        <taxon>Arachnida</taxon>
        <taxon>Acari</taxon>
        <taxon>Parasitiformes</taxon>
        <taxon>Ixodida</taxon>
        <taxon>Ixodoidea</taxon>
        <taxon>Ixodidae</taxon>
        <taxon>Haemaphysalinae</taxon>
        <taxon>Haemaphysalis</taxon>
    </lineage>
</organism>
<evidence type="ECO:0000313" key="3">
    <source>
        <dbReference type="Proteomes" id="UP000821853"/>
    </source>
</evidence>
<dbReference type="InterPro" id="IPR014756">
    <property type="entry name" value="Ig_E-set"/>
</dbReference>